<dbReference type="EMBL" id="CP006018">
    <property type="protein sequence ID" value="AIC92191.1"/>
    <property type="molecule type" value="Genomic_DNA"/>
</dbReference>
<evidence type="ECO:0008006" key="3">
    <source>
        <dbReference type="Google" id="ProtNLM"/>
    </source>
</evidence>
<dbReference type="GO" id="GO:0003677">
    <property type="term" value="F:DNA binding"/>
    <property type="evidence" value="ECO:0007669"/>
    <property type="project" value="InterPro"/>
</dbReference>
<accession>A0A087VV34</accession>
<dbReference type="SUPFAM" id="SSF47413">
    <property type="entry name" value="lambda repressor-like DNA-binding domains"/>
    <property type="match status" value="1"/>
</dbReference>
<organism evidence="1 2">
    <name type="scientific">Bifidobacterium [indicum] DSM 20214 = LMG 11587</name>
    <dbReference type="NCBI Taxonomy" id="1341694"/>
    <lineage>
        <taxon>Bacteria</taxon>
        <taxon>Bacillati</taxon>
        <taxon>Actinomycetota</taxon>
        <taxon>Actinomycetes</taxon>
        <taxon>Bifidobacteriales</taxon>
        <taxon>Bifidobacteriaceae</taxon>
        <taxon>Bifidobacterium</taxon>
    </lineage>
</organism>
<keyword evidence="2" id="KW-1185">Reference proteome</keyword>
<evidence type="ECO:0000313" key="1">
    <source>
        <dbReference type="EMBL" id="AIC92191.1"/>
    </source>
</evidence>
<sequence>MRLKQSSTRVIRAVRAEAARCGYSGKDVAKALGRDPKYVYERFRFQKPFSTEDLNQVAEWLGITFNDLIKSAEFDAAMRKQDLSDSSLVA</sequence>
<dbReference type="HOGENOM" id="CLU_192743_0_0_11"/>
<dbReference type="Proteomes" id="UP000028569">
    <property type="component" value="Chromosome"/>
</dbReference>
<proteinExistence type="predicted"/>
<reference evidence="1 2" key="1">
    <citation type="journal article" date="2014" name="Appl. Environ. Microbiol.">
        <title>Genomic encyclopedia of type strains of the genus Bifidobacterium.</title>
        <authorList>
            <person name="Milani C."/>
            <person name="Lugli G.A."/>
            <person name="Duranti S."/>
            <person name="Turroni F."/>
            <person name="Bottacini F."/>
            <person name="Mangifesta M."/>
            <person name="Sanchez B."/>
            <person name="Viappiani A."/>
            <person name="Mancabelli L."/>
            <person name="Taminiau B."/>
            <person name="Delcenserie V."/>
            <person name="Barrangou R."/>
            <person name="Margolles A."/>
            <person name="van Sinderen D."/>
            <person name="Ventura M."/>
        </authorList>
    </citation>
    <scope>NUCLEOTIDE SEQUENCE [LARGE SCALE GENOMIC DNA]</scope>
    <source>
        <strain evidence="1 2">LMG 11587</strain>
    </source>
</reference>
<dbReference type="Gene3D" id="1.10.260.40">
    <property type="entry name" value="lambda repressor-like DNA-binding domains"/>
    <property type="match status" value="1"/>
</dbReference>
<gene>
    <name evidence="1" type="ORF">BINDI_0926</name>
</gene>
<dbReference type="KEGG" id="bii:BINDI_0926"/>
<evidence type="ECO:0000313" key="2">
    <source>
        <dbReference type="Proteomes" id="UP000028569"/>
    </source>
</evidence>
<protein>
    <recommendedName>
        <fullName evidence="3">HTH cro/C1-type domain-containing protein</fullName>
    </recommendedName>
</protein>
<dbReference type="InterPro" id="IPR010982">
    <property type="entry name" value="Lambda_DNA-bd_dom_sf"/>
</dbReference>
<dbReference type="OrthoDB" id="5065070at2"/>
<dbReference type="AlphaFoldDB" id="A0A087VV34"/>
<name>A0A087VV34_9BIFI</name>